<dbReference type="AlphaFoldDB" id="A0A2M9HAB3"/>
<evidence type="ECO:0000256" key="1">
    <source>
        <dbReference type="ARBA" id="ARBA00008834"/>
    </source>
</evidence>
<keyword evidence="11" id="KW-1185">Reference proteome</keyword>
<evidence type="ECO:0008006" key="12">
    <source>
        <dbReference type="Google" id="ProtNLM"/>
    </source>
</evidence>
<accession>A0A2M9HAB3</accession>
<dbReference type="InterPro" id="IPR000743">
    <property type="entry name" value="Glyco_hydro_28"/>
</dbReference>
<dbReference type="InterPro" id="IPR012334">
    <property type="entry name" value="Pectin_lyas_fold"/>
</dbReference>
<dbReference type="InterPro" id="IPR011050">
    <property type="entry name" value="Pectin_lyase_fold/virulence"/>
</dbReference>
<dbReference type="PANTHER" id="PTHR31736:SF9">
    <property type="entry name" value="ENDO-XYLOGALACTURONAN HYDROLASE A-RELATED"/>
    <property type="match status" value="1"/>
</dbReference>
<evidence type="ECO:0000256" key="2">
    <source>
        <dbReference type="ARBA" id="ARBA00022737"/>
    </source>
</evidence>
<evidence type="ECO:0000256" key="4">
    <source>
        <dbReference type="ARBA" id="ARBA00023180"/>
    </source>
</evidence>
<dbReference type="Gene3D" id="2.160.20.10">
    <property type="entry name" value="Single-stranded right-handed beta-helix, Pectin lyase-like"/>
    <property type="match status" value="1"/>
</dbReference>
<evidence type="ECO:0000256" key="8">
    <source>
        <dbReference type="ARBA" id="ARBA00037278"/>
    </source>
</evidence>
<evidence type="ECO:0000313" key="10">
    <source>
        <dbReference type="EMBL" id="PJM73748.1"/>
    </source>
</evidence>
<dbReference type="Proteomes" id="UP000229095">
    <property type="component" value="Unassembled WGS sequence"/>
</dbReference>
<proteinExistence type="inferred from homology"/>
<dbReference type="Pfam" id="PF00295">
    <property type="entry name" value="Glyco_hydro_28"/>
    <property type="match status" value="1"/>
</dbReference>
<dbReference type="GO" id="GO:0004650">
    <property type="term" value="F:polygalacturonase activity"/>
    <property type="evidence" value="ECO:0007669"/>
    <property type="project" value="InterPro"/>
</dbReference>
<dbReference type="OrthoDB" id="9795222at2"/>
<keyword evidence="2" id="KW-0677">Repeat</keyword>
<name>A0A2M9HAB3_9BIFI</name>
<comment type="caution">
    <text evidence="10">The sequence shown here is derived from an EMBL/GenBank/DDBJ whole genome shotgun (WGS) entry which is preliminary data.</text>
</comment>
<evidence type="ECO:0000256" key="5">
    <source>
        <dbReference type="ARBA" id="ARBA00023277"/>
    </source>
</evidence>
<evidence type="ECO:0000256" key="7">
    <source>
        <dbReference type="ARBA" id="ARBA00023326"/>
    </source>
</evidence>
<evidence type="ECO:0000256" key="9">
    <source>
        <dbReference type="RuleBase" id="RU361169"/>
    </source>
</evidence>
<reference evidence="10 11" key="1">
    <citation type="submission" date="2017-10" db="EMBL/GenBank/DDBJ databases">
        <title>Draft genome sequences of strains TRE 1, TRE 9, TRE H and TRI 7, isolated from tamarins, belonging to four potential novel Bifidobacterium species.</title>
        <authorList>
            <person name="Mattarelli P."/>
            <person name="Modesto M."/>
            <person name="Puglisi E."/>
            <person name="Morelli L."/>
            <person name="Spezio C."/>
            <person name="Bonetti A."/>
            <person name="Sandri C."/>
        </authorList>
    </citation>
    <scope>NUCLEOTIDE SEQUENCE [LARGE SCALE GENOMIC DNA]</scope>
    <source>
        <strain evidence="11">TRE1</strain>
    </source>
</reference>
<comment type="similarity">
    <text evidence="1 9">Belongs to the glycosyl hydrolase 28 family.</text>
</comment>
<gene>
    <name evidence="10" type="ORF">CS006_00740</name>
</gene>
<dbReference type="EMBL" id="PEBI01000001">
    <property type="protein sequence ID" value="PJM73748.1"/>
    <property type="molecule type" value="Genomic_DNA"/>
</dbReference>
<evidence type="ECO:0000313" key="11">
    <source>
        <dbReference type="Proteomes" id="UP000229095"/>
    </source>
</evidence>
<protein>
    <recommendedName>
        <fullName evidence="12">Right handed beta helix domain-containing protein</fullName>
    </recommendedName>
</protein>
<organism evidence="10 11">
    <name type="scientific">Bifidobacterium primatium</name>
    <dbReference type="NCBI Taxonomy" id="2045438"/>
    <lineage>
        <taxon>Bacteria</taxon>
        <taxon>Bacillati</taxon>
        <taxon>Actinomycetota</taxon>
        <taxon>Actinomycetes</taxon>
        <taxon>Bifidobacteriales</taxon>
        <taxon>Bifidobacteriaceae</taxon>
        <taxon>Bifidobacterium</taxon>
    </lineage>
</organism>
<keyword evidence="3 9" id="KW-0378">Hydrolase</keyword>
<keyword evidence="5" id="KW-0119">Carbohydrate metabolism</keyword>
<dbReference type="PANTHER" id="PTHR31736">
    <property type="match status" value="1"/>
</dbReference>
<keyword evidence="6 9" id="KW-0326">Glycosidase</keyword>
<dbReference type="GO" id="GO:0000272">
    <property type="term" value="P:polysaccharide catabolic process"/>
    <property type="evidence" value="ECO:0007669"/>
    <property type="project" value="UniProtKB-KW"/>
</dbReference>
<keyword evidence="7" id="KW-0624">Polysaccharide degradation</keyword>
<evidence type="ECO:0000256" key="3">
    <source>
        <dbReference type="ARBA" id="ARBA00022801"/>
    </source>
</evidence>
<sequence>MIPSSDDSAIRMYPVPAGAVLQHNLIVRVRTVGNDAWHEVPTYRVKVDMHDVSEASMAYFDFEGVVEVEVTRPGWWYCYTADIRPLALDIAPQVEPRRVVFRLDRPANLSMELNHDRRHNLHLFAGSIADADALERPGDKADVVVKGRMDGPNTLGRDVLLQLENIRRGRPLDAGYLDGTRFLGADVDGAIAGDANDVDGSPSSADSDRNLVIRVKPGHYFVEDGVLSLPPHTTLILEGGAVVEGALRIDHAEDVRVIGRGILALADFGRFSGTCAIAVANSRVVEIAGICCINPPHYTVMLGSSRGVVIRDLKSFSCEGWSDGIDMMSCSDVTVERCFLRTSDDCIAVYGSRWEFRGDTTNVTVRDCVLWSDVAHPTMIGTHGDYLHGGDVIENVVFENIDVLEHNEYQPGYLGVMAIDVGDGNLARDVAYRHIRVERFRHGRVFDFRVRCNPDYNPVPGRGIERVTVEHVEIADGSGEEPSLIAGFDETRTVRDLAFREIRRGGRPCRTLGDANVRVGEYAADIYVSEIRS</sequence>
<comment type="function">
    <text evidence="8">Pectinolytic enzyme involved in the degradation of xylogalacturonan (xga), a galacturonan backbone heavily substituted with xylose, and which is one important component of the hairy regions of pectin. Activity requires a galacturonic acid backbone substituted with xylose.</text>
</comment>
<keyword evidence="4" id="KW-0325">Glycoprotein</keyword>
<dbReference type="RefSeq" id="WP_100509893.1">
    <property type="nucleotide sequence ID" value="NZ_PEBI01000001.1"/>
</dbReference>
<evidence type="ECO:0000256" key="6">
    <source>
        <dbReference type="ARBA" id="ARBA00023295"/>
    </source>
</evidence>
<dbReference type="SUPFAM" id="SSF51126">
    <property type="entry name" value="Pectin lyase-like"/>
    <property type="match status" value="1"/>
</dbReference>